<dbReference type="OrthoDB" id="9781521at2"/>
<evidence type="ECO:0000256" key="1">
    <source>
        <dbReference type="ARBA" id="ARBA00023015"/>
    </source>
</evidence>
<keyword evidence="1" id="KW-0805">Transcription regulation</keyword>
<dbReference type="InterPro" id="IPR001387">
    <property type="entry name" value="Cro/C1-type_HTH"/>
</dbReference>
<evidence type="ECO:0000313" key="5">
    <source>
        <dbReference type="EMBL" id="SNX70039.1"/>
    </source>
</evidence>
<reference evidence="5 6" key="1">
    <citation type="submission" date="2017-08" db="EMBL/GenBank/DDBJ databases">
        <authorList>
            <person name="de Groot N.N."/>
        </authorList>
    </citation>
    <scope>NUCLEOTIDE SEQUENCE [LARGE SCALE GENOMIC DNA]</scope>
    <source>
        <strain evidence="5 6">JC228</strain>
    </source>
</reference>
<dbReference type="InterPro" id="IPR010982">
    <property type="entry name" value="Lambda_DNA-bd_dom_sf"/>
</dbReference>
<feature type="domain" description="HTH cro/C1-type" evidence="4">
    <location>
        <begin position="12"/>
        <end position="66"/>
    </location>
</feature>
<protein>
    <submittedName>
        <fullName evidence="5">XRE family transcriptional regulator</fullName>
    </submittedName>
</protein>
<dbReference type="Gene3D" id="1.10.260.40">
    <property type="entry name" value="lambda repressor-like DNA-binding domains"/>
    <property type="match status" value="1"/>
</dbReference>
<dbReference type="InterPro" id="IPR013096">
    <property type="entry name" value="Cupin_2"/>
</dbReference>
<proteinExistence type="predicted"/>
<dbReference type="GO" id="GO:0003700">
    <property type="term" value="F:DNA-binding transcription factor activity"/>
    <property type="evidence" value="ECO:0007669"/>
    <property type="project" value="TreeGrafter"/>
</dbReference>
<dbReference type="SUPFAM" id="SSF51182">
    <property type="entry name" value="RmlC-like cupins"/>
    <property type="match status" value="1"/>
</dbReference>
<accession>A0A285CR37</accession>
<dbReference type="InterPro" id="IPR050807">
    <property type="entry name" value="TransReg_Diox_bact_type"/>
</dbReference>
<dbReference type="SUPFAM" id="SSF47413">
    <property type="entry name" value="lambda repressor-like DNA-binding domains"/>
    <property type="match status" value="1"/>
</dbReference>
<dbReference type="PROSITE" id="PS50943">
    <property type="entry name" value="HTH_CROC1"/>
    <property type="match status" value="1"/>
</dbReference>
<keyword evidence="3" id="KW-0804">Transcription</keyword>
<dbReference type="InterPro" id="IPR014710">
    <property type="entry name" value="RmlC-like_jellyroll"/>
</dbReference>
<evidence type="ECO:0000256" key="2">
    <source>
        <dbReference type="ARBA" id="ARBA00023125"/>
    </source>
</evidence>
<dbReference type="Pfam" id="PF07883">
    <property type="entry name" value="Cupin_2"/>
    <property type="match status" value="1"/>
</dbReference>
<gene>
    <name evidence="5" type="ORF">SAMN05877753_103422</name>
</gene>
<dbReference type="EMBL" id="OAOP01000003">
    <property type="protein sequence ID" value="SNX70039.1"/>
    <property type="molecule type" value="Genomic_DNA"/>
</dbReference>
<dbReference type="SMART" id="SM00530">
    <property type="entry name" value="HTH_XRE"/>
    <property type="match status" value="1"/>
</dbReference>
<organism evidence="5 6">
    <name type="scientific">Bacillus oleivorans</name>
    <dbReference type="NCBI Taxonomy" id="1448271"/>
    <lineage>
        <taxon>Bacteria</taxon>
        <taxon>Bacillati</taxon>
        <taxon>Bacillota</taxon>
        <taxon>Bacilli</taxon>
        <taxon>Bacillales</taxon>
        <taxon>Bacillaceae</taxon>
        <taxon>Bacillus</taxon>
    </lineage>
</organism>
<dbReference type="Gene3D" id="2.60.120.10">
    <property type="entry name" value="Jelly Rolls"/>
    <property type="match status" value="1"/>
</dbReference>
<dbReference type="CDD" id="cd02209">
    <property type="entry name" value="cupin_XRE_C"/>
    <property type="match status" value="1"/>
</dbReference>
<dbReference type="GO" id="GO:0005829">
    <property type="term" value="C:cytosol"/>
    <property type="evidence" value="ECO:0007669"/>
    <property type="project" value="TreeGrafter"/>
</dbReference>
<dbReference type="CDD" id="cd00093">
    <property type="entry name" value="HTH_XRE"/>
    <property type="match status" value="1"/>
</dbReference>
<sequence length="183" mass="20974">MEEIQKKIGEKVKSLRKLRQLSLDQAAIRTGVSKAMLGQIERGESSPTVTTLWKIATGFQVSFSSLIQEEESNISIVRKDSVTPIRENDDKYRVYSIFPFDARKKFEVFLIELLPGCHHISEPHPEGVEEYITVMEGSLTIEFAGEEHEIRKGESLRFVPNQTHTYQNKGSEVVQCHMIIYYP</sequence>
<dbReference type="AlphaFoldDB" id="A0A285CR37"/>
<keyword evidence="6" id="KW-1185">Reference proteome</keyword>
<keyword evidence="2" id="KW-0238">DNA-binding</keyword>
<evidence type="ECO:0000256" key="3">
    <source>
        <dbReference type="ARBA" id="ARBA00023163"/>
    </source>
</evidence>
<name>A0A285CR37_9BACI</name>
<evidence type="ECO:0000313" key="6">
    <source>
        <dbReference type="Proteomes" id="UP000219546"/>
    </source>
</evidence>
<dbReference type="PANTHER" id="PTHR46797">
    <property type="entry name" value="HTH-TYPE TRANSCRIPTIONAL REGULATOR"/>
    <property type="match status" value="1"/>
</dbReference>
<dbReference type="RefSeq" id="WP_097158332.1">
    <property type="nucleotide sequence ID" value="NZ_JBEPMQ010000002.1"/>
</dbReference>
<dbReference type="PANTHER" id="PTHR46797:SF23">
    <property type="entry name" value="HTH-TYPE TRANSCRIPTIONAL REGULATOR SUTR"/>
    <property type="match status" value="1"/>
</dbReference>
<dbReference type="Pfam" id="PF01381">
    <property type="entry name" value="HTH_3"/>
    <property type="match status" value="1"/>
</dbReference>
<dbReference type="InterPro" id="IPR011051">
    <property type="entry name" value="RmlC_Cupin_sf"/>
</dbReference>
<dbReference type="GO" id="GO:0003677">
    <property type="term" value="F:DNA binding"/>
    <property type="evidence" value="ECO:0007669"/>
    <property type="project" value="UniProtKB-KW"/>
</dbReference>
<dbReference type="Proteomes" id="UP000219546">
    <property type="component" value="Unassembled WGS sequence"/>
</dbReference>
<evidence type="ECO:0000259" key="4">
    <source>
        <dbReference type="PROSITE" id="PS50943"/>
    </source>
</evidence>